<dbReference type="InterPro" id="IPR001623">
    <property type="entry name" value="DnaJ_domain"/>
</dbReference>
<evidence type="ECO:0000256" key="1">
    <source>
        <dbReference type="ARBA" id="ARBA00023186"/>
    </source>
</evidence>
<protein>
    <recommendedName>
        <fullName evidence="2">J domain-containing protein</fullName>
    </recommendedName>
</protein>
<organism evidence="3 4">
    <name type="scientific">Legionella quinlivanii</name>
    <dbReference type="NCBI Taxonomy" id="45073"/>
    <lineage>
        <taxon>Bacteria</taxon>
        <taxon>Pseudomonadati</taxon>
        <taxon>Pseudomonadota</taxon>
        <taxon>Gammaproteobacteria</taxon>
        <taxon>Legionellales</taxon>
        <taxon>Legionellaceae</taxon>
        <taxon>Legionella</taxon>
    </lineage>
</organism>
<sequence length="238" mass="27352">MPYIPSLQPYLHLLGLNSSATLTDVKREYKKLVLKYHPDKNQNNEQATTDFQALQTAYEKLVRYAENETRIKDDNLYSCEENYNYVSEEDEGDIFGFFAPKSQRKKFILTWKIKHNESTICLSHPIFFGCSSDEIIFWYINTSKASLVLPINNNLALKKKLKCSLYQALGPQLIVSCDDDIEMAIKLPQSQSDLTKILRILAINYEIPASVLTFLSEKLNCEDVYSLNNRLPGTSIFV</sequence>
<dbReference type="CDD" id="cd06257">
    <property type="entry name" value="DnaJ"/>
    <property type="match status" value="1"/>
</dbReference>
<dbReference type="GO" id="GO:0044183">
    <property type="term" value="F:protein folding chaperone"/>
    <property type="evidence" value="ECO:0007669"/>
    <property type="project" value="TreeGrafter"/>
</dbReference>
<keyword evidence="1" id="KW-0143">Chaperone</keyword>
<name>A0A364LFZ2_9GAMM</name>
<dbReference type="PROSITE" id="PS50076">
    <property type="entry name" value="DNAJ_2"/>
    <property type="match status" value="1"/>
</dbReference>
<evidence type="ECO:0000313" key="3">
    <source>
        <dbReference type="EMBL" id="RAP35022.1"/>
    </source>
</evidence>
<evidence type="ECO:0000313" key="4">
    <source>
        <dbReference type="Proteomes" id="UP000249458"/>
    </source>
</evidence>
<gene>
    <name evidence="3" type="ORF">B1207_14075</name>
</gene>
<comment type="caution">
    <text evidence="3">The sequence shown here is derived from an EMBL/GenBank/DDBJ whole genome shotgun (WGS) entry which is preliminary data.</text>
</comment>
<proteinExistence type="predicted"/>
<dbReference type="GO" id="GO:0051087">
    <property type="term" value="F:protein-folding chaperone binding"/>
    <property type="evidence" value="ECO:0007669"/>
    <property type="project" value="TreeGrafter"/>
</dbReference>
<dbReference type="InterPro" id="IPR036869">
    <property type="entry name" value="J_dom_sf"/>
</dbReference>
<dbReference type="GO" id="GO:0005737">
    <property type="term" value="C:cytoplasm"/>
    <property type="evidence" value="ECO:0007669"/>
    <property type="project" value="TreeGrafter"/>
</dbReference>
<dbReference type="Proteomes" id="UP000249458">
    <property type="component" value="Unassembled WGS sequence"/>
</dbReference>
<dbReference type="PANTHER" id="PTHR43948">
    <property type="entry name" value="DNAJ HOMOLOG SUBFAMILY B"/>
    <property type="match status" value="1"/>
</dbReference>
<dbReference type="GO" id="GO:0051082">
    <property type="term" value="F:unfolded protein binding"/>
    <property type="evidence" value="ECO:0007669"/>
    <property type="project" value="TreeGrafter"/>
</dbReference>
<evidence type="ECO:0000259" key="2">
    <source>
        <dbReference type="PROSITE" id="PS50076"/>
    </source>
</evidence>
<accession>A0A364LFZ2</accession>
<dbReference type="SMART" id="SM00271">
    <property type="entry name" value="DnaJ"/>
    <property type="match status" value="1"/>
</dbReference>
<dbReference type="Pfam" id="PF00226">
    <property type="entry name" value="DnaJ"/>
    <property type="match status" value="1"/>
</dbReference>
<dbReference type="SUPFAM" id="SSF46565">
    <property type="entry name" value="Chaperone J-domain"/>
    <property type="match status" value="1"/>
</dbReference>
<dbReference type="EMBL" id="MVJN01000012">
    <property type="protein sequence ID" value="RAP35022.1"/>
    <property type="molecule type" value="Genomic_DNA"/>
</dbReference>
<feature type="domain" description="J" evidence="2">
    <location>
        <begin position="9"/>
        <end position="77"/>
    </location>
</feature>
<reference evidence="3 4" key="1">
    <citation type="submission" date="2017-02" db="EMBL/GenBank/DDBJ databases">
        <title>Legionella quilivanii strain from human: case report and whole genome sequencing analysis.</title>
        <authorList>
            <person name="Lalancette C."/>
            <person name="Leduc J.-M."/>
            <person name="Levesque S."/>
            <person name="Fournier E."/>
            <person name="Saoud J."/>
            <person name="Faucher S.P."/>
            <person name="Bernard K."/>
            <person name="Martineau C."/>
            <person name="Longtin J."/>
        </authorList>
    </citation>
    <scope>NUCLEOTIDE SEQUENCE [LARGE SCALE GENOMIC DNA]</scope>
    <source>
        <strain evidence="3 4">ID143958</strain>
    </source>
</reference>
<dbReference type="AlphaFoldDB" id="A0A364LFZ2"/>
<dbReference type="Gene3D" id="1.10.287.110">
    <property type="entry name" value="DnaJ domain"/>
    <property type="match status" value="1"/>
</dbReference>
<dbReference type="PRINTS" id="PR00625">
    <property type="entry name" value="JDOMAIN"/>
</dbReference>
<dbReference type="RefSeq" id="WP_112220536.1">
    <property type="nucleotide sequence ID" value="NZ_MVJN01000012.1"/>
</dbReference>
<dbReference type="PANTHER" id="PTHR43948:SF23">
    <property type="entry name" value="DNAJ DOMAIN PROTEIN (AFU_ORTHOLOGUE AFUA_1G15460)"/>
    <property type="match status" value="1"/>
</dbReference>